<evidence type="ECO:0000313" key="14">
    <source>
        <dbReference type="EMBL" id="KXT03869.1"/>
    </source>
</evidence>
<dbReference type="InterPro" id="IPR036962">
    <property type="entry name" value="Glyco_hydro_3_N_sf"/>
</dbReference>
<gene>
    <name evidence="14" type="ORF">AC578_8936</name>
</gene>
<name>A0A139HNB8_9PEZI</name>
<dbReference type="Pfam" id="PF00933">
    <property type="entry name" value="Glyco_hydro_3"/>
    <property type="match status" value="1"/>
</dbReference>
<comment type="caution">
    <text evidence="14">The sequence shown here is derived from an EMBL/GenBank/DDBJ whole genome shotgun (WGS) entry which is preliminary data.</text>
</comment>
<dbReference type="SMART" id="SM01217">
    <property type="entry name" value="Fn3_like"/>
    <property type="match status" value="1"/>
</dbReference>
<dbReference type="STRING" id="321146.A0A139HNB8"/>
<dbReference type="Pfam" id="PF01915">
    <property type="entry name" value="Glyco_hydro_3_C"/>
    <property type="match status" value="1"/>
</dbReference>
<dbReference type="InterPro" id="IPR036881">
    <property type="entry name" value="Glyco_hydro_3_C_sf"/>
</dbReference>
<dbReference type="InterPro" id="IPR001764">
    <property type="entry name" value="Glyco_hydro_3_N"/>
</dbReference>
<keyword evidence="4 12" id="KW-0732">Signal</keyword>
<sequence>MASIIAASVLALAAGAHAQLEARGFPDCTNGPLRTNTVCDITADPLTRAKALISELTLAEKINNTGSTSPGVPRLGLPAYTWWQEALHGVAASPGVNFSASGDFRYATSFPQPILMGAAFDDQLIHDVASVISTEARAFNNDDRAGLDFWTPNINPFKDARWGRGQETPGEDPYHLSSYVKSLIQGLQGDNPTYKKVVATCKHFVAYDVESWNGNFRYQFDAHVNSQDLVEYYMPPFRSCARDSNVGAFMCSYNALNGVPTCADPYLLQTVLREHWNWTAEEQWVTSDCDAVQNVFMPHDYASSREEAAAISLKAGTDINCGTYYQEHLPRAYEQGLINETDVDTSLIRQYSSLIRLGYFDGNRVPYRSLTWNDVSTPYAQDLALKAATSGITLLKNDGVLPLEITDRTKIALIGDWANATDQMLGNYHGIPPYFHSPLWAAQQTGAQVTYVKGPGGQGDPTTDSWRPVWSAANKSDVIIYIGGIDNSVEAEGMDRVSIAWTGEQLDVIGQLADYYDKPTIVVQMGAGSLDSSPLVKNPNISALLWAGYPGQDGGKAIFNILQGVAAPAGRLPTTQYHANYISKVPMTDMSLRPNATSGSPGRTYIWLNEEPVFEFGYGLHYTNFTAKIQGSGSGKSTYSIDSLTSDCAESYLDRCPFKTFSIDVANIGSVTSDYVTLGFLTGAHGLNPYPNKRLVSYQRLHNITAGSTQTAALNLTLGSLSRVDDKGNTVLYPGDYALLVDVQPMAYVNFTLTGEPKVLDEWPQPPEPTSQASDYFVGGYGSGAPYQKQIPVEIEA</sequence>
<evidence type="ECO:0000256" key="8">
    <source>
        <dbReference type="ARBA" id="ARBA00023295"/>
    </source>
</evidence>
<dbReference type="GO" id="GO:0046556">
    <property type="term" value="F:alpha-L-arabinofuranosidase activity"/>
    <property type="evidence" value="ECO:0007669"/>
    <property type="project" value="TreeGrafter"/>
</dbReference>
<reference evidence="14 15" key="1">
    <citation type="submission" date="2015-07" db="EMBL/GenBank/DDBJ databases">
        <title>Comparative genomics of the Sigatoka disease complex on banana suggests a link between parallel evolutionary changes in Pseudocercospora fijiensis and Pseudocercospora eumusae and increased virulence on the banana host.</title>
        <authorList>
            <person name="Chang T.-C."/>
            <person name="Salvucci A."/>
            <person name="Crous P.W."/>
            <person name="Stergiopoulos I."/>
        </authorList>
    </citation>
    <scope>NUCLEOTIDE SEQUENCE [LARGE SCALE GENOMIC DNA]</scope>
    <source>
        <strain evidence="14 15">CBS 114824</strain>
    </source>
</reference>
<dbReference type="OrthoDB" id="47059at2759"/>
<dbReference type="InterPro" id="IPR017853">
    <property type="entry name" value="GH"/>
</dbReference>
<evidence type="ECO:0000256" key="10">
    <source>
        <dbReference type="ARBA" id="ARBA00024574"/>
    </source>
</evidence>
<evidence type="ECO:0000256" key="1">
    <source>
        <dbReference type="ARBA" id="ARBA00004851"/>
    </source>
</evidence>
<dbReference type="InterPro" id="IPR013783">
    <property type="entry name" value="Ig-like_fold"/>
</dbReference>
<evidence type="ECO:0000256" key="4">
    <source>
        <dbReference type="ARBA" id="ARBA00022729"/>
    </source>
</evidence>
<keyword evidence="9" id="KW-0624">Polysaccharide degradation</keyword>
<evidence type="ECO:0000256" key="2">
    <source>
        <dbReference type="ARBA" id="ARBA00005336"/>
    </source>
</evidence>
<evidence type="ECO:0000256" key="6">
    <source>
        <dbReference type="ARBA" id="ARBA00023180"/>
    </source>
</evidence>
<evidence type="ECO:0000256" key="11">
    <source>
        <dbReference type="ARBA" id="ARBA00026107"/>
    </source>
</evidence>
<keyword evidence="8" id="KW-0326">Glycosidase</keyword>
<accession>A0A139HNB8</accession>
<comment type="pathway">
    <text evidence="1">Glycan degradation; xylan degradation.</text>
</comment>
<dbReference type="UniPathway" id="UPA00114"/>
<keyword evidence="7" id="KW-0119">Carbohydrate metabolism</keyword>
<evidence type="ECO:0000259" key="13">
    <source>
        <dbReference type="SMART" id="SM01217"/>
    </source>
</evidence>
<dbReference type="GO" id="GO:0031222">
    <property type="term" value="P:arabinan catabolic process"/>
    <property type="evidence" value="ECO:0007669"/>
    <property type="project" value="TreeGrafter"/>
</dbReference>
<dbReference type="EMBL" id="LFZN01000026">
    <property type="protein sequence ID" value="KXT03869.1"/>
    <property type="molecule type" value="Genomic_DNA"/>
</dbReference>
<dbReference type="PANTHER" id="PTHR42721">
    <property type="entry name" value="SUGAR HYDROLASE-RELATED"/>
    <property type="match status" value="1"/>
</dbReference>
<proteinExistence type="inferred from homology"/>
<dbReference type="InterPro" id="IPR044993">
    <property type="entry name" value="BXL"/>
</dbReference>
<keyword evidence="5" id="KW-0378">Hydrolase</keyword>
<dbReference type="Gene3D" id="3.20.20.300">
    <property type="entry name" value="Glycoside hydrolase, family 3, N-terminal domain"/>
    <property type="match status" value="1"/>
</dbReference>
<dbReference type="Gene3D" id="2.60.40.10">
    <property type="entry name" value="Immunoglobulins"/>
    <property type="match status" value="1"/>
</dbReference>
<dbReference type="AlphaFoldDB" id="A0A139HNB8"/>
<dbReference type="EC" id="3.2.1.37" evidence="11"/>
<dbReference type="InterPro" id="IPR026891">
    <property type="entry name" value="Fn3-like"/>
</dbReference>
<evidence type="ECO:0000256" key="12">
    <source>
        <dbReference type="SAM" id="SignalP"/>
    </source>
</evidence>
<feature type="domain" description="Fibronectin type III-like" evidence="13">
    <location>
        <begin position="675"/>
        <end position="745"/>
    </location>
</feature>
<dbReference type="GO" id="GO:0009044">
    <property type="term" value="F:xylan 1,4-beta-xylosidase activity"/>
    <property type="evidence" value="ECO:0007669"/>
    <property type="project" value="UniProtKB-EC"/>
</dbReference>
<evidence type="ECO:0000256" key="7">
    <source>
        <dbReference type="ARBA" id="ARBA00023277"/>
    </source>
</evidence>
<dbReference type="SUPFAM" id="SSF52279">
    <property type="entry name" value="Beta-D-glucan exohydrolase, C-terminal domain"/>
    <property type="match status" value="1"/>
</dbReference>
<feature type="chain" id="PRO_5007806664" description="xylan 1,4-beta-xylosidase" evidence="12">
    <location>
        <begin position="19"/>
        <end position="797"/>
    </location>
</feature>
<dbReference type="GO" id="GO:0045493">
    <property type="term" value="P:xylan catabolic process"/>
    <property type="evidence" value="ECO:0007669"/>
    <property type="project" value="UniProtKB-UniPathway"/>
</dbReference>
<dbReference type="SUPFAM" id="SSF51445">
    <property type="entry name" value="(Trans)glycosidases"/>
    <property type="match status" value="1"/>
</dbReference>
<evidence type="ECO:0000313" key="15">
    <source>
        <dbReference type="Proteomes" id="UP000070133"/>
    </source>
</evidence>
<protein>
    <recommendedName>
        <fullName evidence="11">xylan 1,4-beta-xylosidase</fullName>
        <ecNumber evidence="11">3.2.1.37</ecNumber>
    </recommendedName>
</protein>
<evidence type="ECO:0000256" key="9">
    <source>
        <dbReference type="ARBA" id="ARBA00023326"/>
    </source>
</evidence>
<evidence type="ECO:0000256" key="5">
    <source>
        <dbReference type="ARBA" id="ARBA00022801"/>
    </source>
</evidence>
<keyword evidence="3" id="KW-0858">Xylan degradation</keyword>
<dbReference type="PANTHER" id="PTHR42721:SF3">
    <property type="entry name" value="BETA-D-XYLOSIDASE 5-RELATED"/>
    <property type="match status" value="1"/>
</dbReference>
<dbReference type="InterPro" id="IPR002772">
    <property type="entry name" value="Glyco_hydro_3_C"/>
</dbReference>
<comment type="similarity">
    <text evidence="2">Belongs to the glycosyl hydrolase 3 family.</text>
</comment>
<keyword evidence="15" id="KW-1185">Reference proteome</keyword>
<dbReference type="Gene3D" id="3.40.50.1700">
    <property type="entry name" value="Glycoside hydrolase family 3 C-terminal domain"/>
    <property type="match status" value="1"/>
</dbReference>
<organism evidence="14 15">
    <name type="scientific">Pseudocercospora eumusae</name>
    <dbReference type="NCBI Taxonomy" id="321146"/>
    <lineage>
        <taxon>Eukaryota</taxon>
        <taxon>Fungi</taxon>
        <taxon>Dikarya</taxon>
        <taxon>Ascomycota</taxon>
        <taxon>Pezizomycotina</taxon>
        <taxon>Dothideomycetes</taxon>
        <taxon>Dothideomycetidae</taxon>
        <taxon>Mycosphaerellales</taxon>
        <taxon>Mycosphaerellaceae</taxon>
        <taxon>Pseudocercospora</taxon>
    </lineage>
</organism>
<comment type="catalytic activity">
    <reaction evidence="10">
        <text>Hydrolysis of (1-&gt;4)-beta-D-xylans, to remove successive D-xylose residues from the non-reducing termini.</text>
        <dbReference type="EC" id="3.2.1.37"/>
    </reaction>
</comment>
<feature type="signal peptide" evidence="12">
    <location>
        <begin position="1"/>
        <end position="18"/>
    </location>
</feature>
<keyword evidence="6" id="KW-0325">Glycoprotein</keyword>
<dbReference type="Proteomes" id="UP000070133">
    <property type="component" value="Unassembled WGS sequence"/>
</dbReference>
<evidence type="ECO:0000256" key="3">
    <source>
        <dbReference type="ARBA" id="ARBA00022651"/>
    </source>
</evidence>